<dbReference type="SMART" id="SM00796">
    <property type="entry name" value="AHS1"/>
    <property type="match status" value="1"/>
</dbReference>
<keyword evidence="6" id="KW-1185">Reference proteome</keyword>
<name>A0A3B0C5F6_9FLAO</name>
<evidence type="ECO:0000313" key="5">
    <source>
        <dbReference type="EMBL" id="RKN81303.1"/>
    </source>
</evidence>
<dbReference type="PANTHER" id="PTHR34698:SF2">
    <property type="entry name" value="5-OXOPROLINASE SUBUNIT B"/>
    <property type="match status" value="1"/>
</dbReference>
<keyword evidence="1" id="KW-0547">Nucleotide-binding</keyword>
<reference evidence="5 6" key="1">
    <citation type="submission" date="2018-10" db="EMBL/GenBank/DDBJ databases">
        <title>Ulvibacterium marinum gen. nov., sp. nov., a novel marine bacterium of the family Flavobacteriaceae, isolated from a culture of the green alga Ulva prolifera.</title>
        <authorList>
            <person name="Zhang Z."/>
        </authorList>
    </citation>
    <scope>NUCLEOTIDE SEQUENCE [LARGE SCALE GENOMIC DNA]</scope>
    <source>
        <strain evidence="5 6">CCMM003</strain>
    </source>
</reference>
<dbReference type="GO" id="GO:0005524">
    <property type="term" value="F:ATP binding"/>
    <property type="evidence" value="ECO:0007669"/>
    <property type="project" value="UniProtKB-KW"/>
</dbReference>
<dbReference type="Proteomes" id="UP000276603">
    <property type="component" value="Unassembled WGS sequence"/>
</dbReference>
<dbReference type="Pfam" id="PF02682">
    <property type="entry name" value="CT_C_D"/>
    <property type="match status" value="1"/>
</dbReference>
<protein>
    <submittedName>
        <fullName evidence="5">5-oxoprolinase subunit PxpB</fullName>
        <ecNumber evidence="5">3.5.2.9</ecNumber>
    </submittedName>
</protein>
<dbReference type="GO" id="GO:0017168">
    <property type="term" value="F:5-oxoprolinase (ATP-hydrolyzing) activity"/>
    <property type="evidence" value="ECO:0007669"/>
    <property type="project" value="UniProtKB-EC"/>
</dbReference>
<dbReference type="SUPFAM" id="SSF50891">
    <property type="entry name" value="Cyclophilin-like"/>
    <property type="match status" value="1"/>
</dbReference>
<organism evidence="5 6">
    <name type="scientific">Ulvibacterium marinum</name>
    <dbReference type="NCBI Taxonomy" id="2419782"/>
    <lineage>
        <taxon>Bacteria</taxon>
        <taxon>Pseudomonadati</taxon>
        <taxon>Bacteroidota</taxon>
        <taxon>Flavobacteriia</taxon>
        <taxon>Flavobacteriales</taxon>
        <taxon>Flavobacteriaceae</taxon>
        <taxon>Ulvibacterium</taxon>
    </lineage>
</organism>
<dbReference type="Gene3D" id="3.30.1360.40">
    <property type="match status" value="1"/>
</dbReference>
<dbReference type="RefSeq" id="WP_120711460.1">
    <property type="nucleotide sequence ID" value="NZ_RBCJ01000002.1"/>
</dbReference>
<keyword evidence="3" id="KW-0067">ATP-binding</keyword>
<evidence type="ECO:0000259" key="4">
    <source>
        <dbReference type="SMART" id="SM00796"/>
    </source>
</evidence>
<proteinExistence type="predicted"/>
<sequence>MTHYSISIRPFGVHALLIEWPNEVNEAVLENILQFENYLRTNHLGEDDWEMIPAYNSLTLIYRKAPINFTEFSEQLKAWYTQLEEASLPQRFIWRLPVCYDLELGIDLKSVSERLEKSVEEVVNLHTNHIYTVYGIGFLPGFMYLGGLPPSLELPRRAEPRLRVRKGSVGLAGKQTGIYPQESPGGWNIIGSCSVPMFDPKKEDPCFVSVGDKVQFYSITRAEYDLHKIEAEVGIYKLEKTMWNA</sequence>
<dbReference type="EMBL" id="RBCJ01000002">
    <property type="protein sequence ID" value="RKN81303.1"/>
    <property type="molecule type" value="Genomic_DNA"/>
</dbReference>
<accession>A0A3B0C5F6</accession>
<dbReference type="EC" id="3.5.2.9" evidence="5"/>
<dbReference type="Gene3D" id="2.40.100.10">
    <property type="entry name" value="Cyclophilin-like"/>
    <property type="match status" value="1"/>
</dbReference>
<evidence type="ECO:0000256" key="1">
    <source>
        <dbReference type="ARBA" id="ARBA00022741"/>
    </source>
</evidence>
<dbReference type="PANTHER" id="PTHR34698">
    <property type="entry name" value="5-OXOPROLINASE SUBUNIT B"/>
    <property type="match status" value="1"/>
</dbReference>
<comment type="caution">
    <text evidence="5">The sequence shown here is derived from an EMBL/GenBank/DDBJ whole genome shotgun (WGS) entry which is preliminary data.</text>
</comment>
<feature type="domain" description="Carboxyltransferase" evidence="4">
    <location>
        <begin position="6"/>
        <end position="208"/>
    </location>
</feature>
<dbReference type="AlphaFoldDB" id="A0A3B0C5F6"/>
<keyword evidence="2 5" id="KW-0378">Hydrolase</keyword>
<gene>
    <name evidence="5" type="primary">pxpB</name>
    <name evidence="5" type="ORF">D7Z94_10220</name>
</gene>
<evidence type="ECO:0000256" key="3">
    <source>
        <dbReference type="ARBA" id="ARBA00022840"/>
    </source>
</evidence>
<dbReference type="InterPro" id="IPR010016">
    <property type="entry name" value="PxpB"/>
</dbReference>
<dbReference type="OrthoDB" id="9778567at2"/>
<dbReference type="NCBIfam" id="TIGR00370">
    <property type="entry name" value="5-oxoprolinase subunit PxpB"/>
    <property type="match status" value="1"/>
</dbReference>
<evidence type="ECO:0000256" key="2">
    <source>
        <dbReference type="ARBA" id="ARBA00022801"/>
    </source>
</evidence>
<evidence type="ECO:0000313" key="6">
    <source>
        <dbReference type="Proteomes" id="UP000276603"/>
    </source>
</evidence>
<dbReference type="SUPFAM" id="SSF160467">
    <property type="entry name" value="PH0987 N-terminal domain-like"/>
    <property type="match status" value="1"/>
</dbReference>
<dbReference type="InterPro" id="IPR003833">
    <property type="entry name" value="CT_C_D"/>
</dbReference>
<dbReference type="InterPro" id="IPR029000">
    <property type="entry name" value="Cyclophilin-like_dom_sf"/>
</dbReference>